<keyword evidence="1" id="KW-1133">Transmembrane helix</keyword>
<sequence length="359" mass="40100">MAKPSPSRQAAGDTCFFGSQIGGRSSTSYAYTDLPWRLMVRDVFLFLSCAWSIPYLFWPITPTDPAELSELDPTWANFHAVAIHIVLCALHLYALISLPLLFPLPVWAAAALVIGFLLVNKAICSFIDGHQVEFHSDPKYAPALPEHAHEQWIYINGVMVGSHWMQTNINRLAVTFKRPILGIHNKTSGLLLDILECLIQRNWGYATRDVRFCYQIIKQKLYNPQYSKIIFILHSQGGIQGSLILDWLLQETPQDLLAKLEIYTFGNAASHFNNPHRSAKTETLARNNALAASTDDIQLASAGHLRTSPLDSLTTTTAAAAAAHPCDPPTRAIRHIEHYAHARDFVALWGHPPKRPPQI</sequence>
<reference evidence="2 3" key="1">
    <citation type="journal article" date="2024" name="Commun. Biol.">
        <title>Comparative genomic analysis of thermophilic fungi reveals convergent evolutionary adaptations and gene losses.</title>
        <authorList>
            <person name="Steindorff A.S."/>
            <person name="Aguilar-Pontes M.V."/>
            <person name="Robinson A.J."/>
            <person name="Andreopoulos B."/>
            <person name="LaButti K."/>
            <person name="Kuo A."/>
            <person name="Mondo S."/>
            <person name="Riley R."/>
            <person name="Otillar R."/>
            <person name="Haridas S."/>
            <person name="Lipzen A."/>
            <person name="Grimwood J."/>
            <person name="Schmutz J."/>
            <person name="Clum A."/>
            <person name="Reid I.D."/>
            <person name="Moisan M.C."/>
            <person name="Butler G."/>
            <person name="Nguyen T.T.M."/>
            <person name="Dewar K."/>
            <person name="Conant G."/>
            <person name="Drula E."/>
            <person name="Henrissat B."/>
            <person name="Hansel C."/>
            <person name="Singer S."/>
            <person name="Hutchinson M.I."/>
            <person name="de Vries R.P."/>
            <person name="Natvig D.O."/>
            <person name="Powell A.J."/>
            <person name="Tsang A."/>
            <person name="Grigoriev I.V."/>
        </authorList>
    </citation>
    <scope>NUCLEOTIDE SEQUENCE [LARGE SCALE GENOMIC DNA]</scope>
    <source>
        <strain evidence="2 3">CBS 620.91</strain>
    </source>
</reference>
<gene>
    <name evidence="2" type="ORF">VTJ49DRAFT_2677</name>
</gene>
<evidence type="ECO:0008006" key="4">
    <source>
        <dbReference type="Google" id="ProtNLM"/>
    </source>
</evidence>
<name>A0ABR3V9C1_HUMIN</name>
<organism evidence="2 3">
    <name type="scientific">Humicola insolens</name>
    <name type="common">Soft-rot fungus</name>
    <dbReference type="NCBI Taxonomy" id="85995"/>
    <lineage>
        <taxon>Eukaryota</taxon>
        <taxon>Fungi</taxon>
        <taxon>Dikarya</taxon>
        <taxon>Ascomycota</taxon>
        <taxon>Pezizomycotina</taxon>
        <taxon>Sordariomycetes</taxon>
        <taxon>Sordariomycetidae</taxon>
        <taxon>Sordariales</taxon>
        <taxon>Chaetomiaceae</taxon>
        <taxon>Mycothermus</taxon>
    </lineage>
</organism>
<accession>A0ABR3V9C1</accession>
<evidence type="ECO:0000313" key="2">
    <source>
        <dbReference type="EMBL" id="KAL1838425.1"/>
    </source>
</evidence>
<evidence type="ECO:0000256" key="1">
    <source>
        <dbReference type="SAM" id="Phobius"/>
    </source>
</evidence>
<feature type="transmembrane region" description="Helical" evidence="1">
    <location>
        <begin position="43"/>
        <end position="60"/>
    </location>
</feature>
<protein>
    <recommendedName>
        <fullName evidence="4">DUF676 domain-containing protein</fullName>
    </recommendedName>
</protein>
<feature type="transmembrane region" description="Helical" evidence="1">
    <location>
        <begin position="100"/>
        <end position="119"/>
    </location>
</feature>
<proteinExistence type="predicted"/>
<evidence type="ECO:0000313" key="3">
    <source>
        <dbReference type="Proteomes" id="UP001583172"/>
    </source>
</evidence>
<keyword evidence="3" id="KW-1185">Reference proteome</keyword>
<keyword evidence="1" id="KW-0472">Membrane</keyword>
<comment type="caution">
    <text evidence="2">The sequence shown here is derived from an EMBL/GenBank/DDBJ whole genome shotgun (WGS) entry which is preliminary data.</text>
</comment>
<dbReference type="Proteomes" id="UP001583172">
    <property type="component" value="Unassembled WGS sequence"/>
</dbReference>
<feature type="transmembrane region" description="Helical" evidence="1">
    <location>
        <begin position="75"/>
        <end position="93"/>
    </location>
</feature>
<dbReference type="PANTHER" id="PTHR42044:SF1">
    <property type="entry name" value="DUF676 DOMAIN-CONTAINING PROTEIN"/>
    <property type="match status" value="1"/>
</dbReference>
<keyword evidence="1" id="KW-0812">Transmembrane</keyword>
<dbReference type="EMBL" id="JAZGSY010000215">
    <property type="protein sequence ID" value="KAL1838425.1"/>
    <property type="molecule type" value="Genomic_DNA"/>
</dbReference>
<dbReference type="PANTHER" id="PTHR42044">
    <property type="entry name" value="DUF676 DOMAIN-CONTAINING PROTEIN-RELATED"/>
    <property type="match status" value="1"/>
</dbReference>